<evidence type="ECO:0000313" key="1">
    <source>
        <dbReference type="EMBL" id="GEU52570.1"/>
    </source>
</evidence>
<dbReference type="EMBL" id="BKCJ010003036">
    <property type="protein sequence ID" value="GEU52570.1"/>
    <property type="molecule type" value="Genomic_DNA"/>
</dbReference>
<protein>
    <submittedName>
        <fullName evidence="1">Uncharacterized protein</fullName>
    </submittedName>
</protein>
<comment type="caution">
    <text evidence="1">The sequence shown here is derived from an EMBL/GenBank/DDBJ whole genome shotgun (WGS) entry which is preliminary data.</text>
</comment>
<organism evidence="1">
    <name type="scientific">Tanacetum cinerariifolium</name>
    <name type="common">Dalmatian daisy</name>
    <name type="synonym">Chrysanthemum cinerariifolium</name>
    <dbReference type="NCBI Taxonomy" id="118510"/>
    <lineage>
        <taxon>Eukaryota</taxon>
        <taxon>Viridiplantae</taxon>
        <taxon>Streptophyta</taxon>
        <taxon>Embryophyta</taxon>
        <taxon>Tracheophyta</taxon>
        <taxon>Spermatophyta</taxon>
        <taxon>Magnoliopsida</taxon>
        <taxon>eudicotyledons</taxon>
        <taxon>Gunneridae</taxon>
        <taxon>Pentapetalae</taxon>
        <taxon>asterids</taxon>
        <taxon>campanulids</taxon>
        <taxon>Asterales</taxon>
        <taxon>Asteraceae</taxon>
        <taxon>Asteroideae</taxon>
        <taxon>Anthemideae</taxon>
        <taxon>Anthemidinae</taxon>
        <taxon>Tanacetum</taxon>
    </lineage>
</organism>
<gene>
    <name evidence="1" type="ORF">Tci_024548</name>
</gene>
<dbReference type="AlphaFoldDB" id="A0A6L2KUZ5"/>
<sequence>MTKDGILKDYWREKFNEEQDDMEVEDGEGLEECREDKVNTILGVVLDKLEGAWFNGTSEDGDDLEGIIDYLELKSYDGFIDIDDEAYKERKSKLLGMSYKKPPPIIIEKVKVTRYVIGLGETYTKIKVLGIDDITFPQ</sequence>
<proteinExistence type="predicted"/>
<reference evidence="1" key="1">
    <citation type="journal article" date="2019" name="Sci. Rep.">
        <title>Draft genome of Tanacetum cinerariifolium, the natural source of mosquito coil.</title>
        <authorList>
            <person name="Yamashiro T."/>
            <person name="Shiraishi A."/>
            <person name="Satake H."/>
            <person name="Nakayama K."/>
        </authorList>
    </citation>
    <scope>NUCLEOTIDE SEQUENCE</scope>
</reference>
<name>A0A6L2KUZ5_TANCI</name>
<accession>A0A6L2KUZ5</accession>